<dbReference type="Proteomes" id="UP000515909">
    <property type="component" value="Chromosome"/>
</dbReference>
<proteinExistence type="predicted"/>
<dbReference type="RefSeq" id="WP_187035129.1">
    <property type="nucleotide sequence ID" value="NZ_CP060286.1"/>
</dbReference>
<evidence type="ECO:0000313" key="2">
    <source>
        <dbReference type="Proteomes" id="UP000515909"/>
    </source>
</evidence>
<evidence type="ECO:0000313" key="1">
    <source>
        <dbReference type="EMBL" id="QNK39991.1"/>
    </source>
</evidence>
<gene>
    <name evidence="1" type="ORF">HCR03_14955</name>
</gene>
<accession>A0A7G8T8Q0</accession>
<dbReference type="AlphaFoldDB" id="A0A7G8T8Q0"/>
<sequence length="434" mass="50297">MKNLSESIRGFIRDVIKTPEFWKINYYLRSMKKAPHGGIFHNTYPNLFLKNYAFSFSRLFQKNQSLPLPLLETASKVRTMFEAADLDIEELLCFCFRPETKNGGGDLIYLATAGKIIKYRGTGQFAHDIAVMDAADGKITYVDNFDVDIDRLICAFICRLVEECVYRIYDVDEILSHERIELPHDKYGLTDVTDAEFLRQGFRLNDKYYLYNIFLDTSIGSINPEAPNTIEIMQHIKPPARILTRCDNNLAVPYSQMVGTATWDAQKYRGITLNFENISEQLRRGKETIIHYDPKTNHRILLYIKKAIENGTELYHLNVEQIWNPDIFVGTEPVIMTNYLHGTYYPSLEKFEHIDFSVNQYTRDVFELKYRDAEQQTGISIGEYADEHYKVWCVKGGNLSTEVWAQLVCATLDEPFRNIFLETIGGSYTEEEPT</sequence>
<dbReference type="KEGG" id="cfem:HCR03_14955"/>
<dbReference type="EMBL" id="CP060286">
    <property type="protein sequence ID" value="QNK39991.1"/>
    <property type="molecule type" value="Genomic_DNA"/>
</dbReference>
<reference evidence="1 2" key="1">
    <citation type="submission" date="2020-08" db="EMBL/GenBank/DDBJ databases">
        <title>The isolate Caproiciproducens sp. 7D4C2 produces n-caproate at mildly acidic conditions from hexoses: genome and rBOX comparison with related strains and chain-elongating bacteria.</title>
        <authorList>
            <person name="Esquivel-Elizondo S."/>
            <person name="Bagci C."/>
            <person name="Temovska M."/>
            <person name="Jeon B.S."/>
            <person name="Bessarab I."/>
            <person name="Williams R.B.H."/>
            <person name="Huson D.H."/>
            <person name="Angenent L.T."/>
        </authorList>
    </citation>
    <scope>NUCLEOTIDE SEQUENCE [LARGE SCALE GENOMIC DNA]</scope>
    <source>
        <strain evidence="1 2">7D4C2</strain>
    </source>
</reference>
<protein>
    <submittedName>
        <fullName evidence="1">Uncharacterized protein</fullName>
    </submittedName>
</protein>
<name>A0A7G8T8Q0_9FIRM</name>
<organism evidence="1 2">
    <name type="scientific">Caproicibacter fermentans</name>
    <dbReference type="NCBI Taxonomy" id="2576756"/>
    <lineage>
        <taxon>Bacteria</taxon>
        <taxon>Bacillati</taxon>
        <taxon>Bacillota</taxon>
        <taxon>Clostridia</taxon>
        <taxon>Eubacteriales</taxon>
        <taxon>Acutalibacteraceae</taxon>
        <taxon>Caproicibacter</taxon>
    </lineage>
</organism>